<keyword evidence="1" id="KW-0805">Transcription regulation</keyword>
<dbReference type="PRINTS" id="PR00036">
    <property type="entry name" value="HTHLACI"/>
</dbReference>
<dbReference type="PROSITE" id="PS50932">
    <property type="entry name" value="HTH_LACI_2"/>
    <property type="match status" value="1"/>
</dbReference>
<dbReference type="GO" id="GO:0003677">
    <property type="term" value="F:DNA binding"/>
    <property type="evidence" value="ECO:0007669"/>
    <property type="project" value="UniProtKB-KW"/>
</dbReference>
<dbReference type="InterPro" id="IPR046335">
    <property type="entry name" value="LacI/GalR-like_sensor"/>
</dbReference>
<keyword evidence="2 5" id="KW-0238">DNA-binding</keyword>
<protein>
    <submittedName>
        <fullName evidence="5">LacI family DNA-binding transcriptional regulator</fullName>
    </submittedName>
</protein>
<keyword evidence="6" id="KW-1185">Reference proteome</keyword>
<dbReference type="RefSeq" id="WP_338787254.1">
    <property type="nucleotide sequence ID" value="NZ_CP147403.1"/>
</dbReference>
<dbReference type="CDD" id="cd06267">
    <property type="entry name" value="PBP1_LacI_sugar_binding-like"/>
    <property type="match status" value="1"/>
</dbReference>
<evidence type="ECO:0000256" key="2">
    <source>
        <dbReference type="ARBA" id="ARBA00023125"/>
    </source>
</evidence>
<dbReference type="EMBL" id="CP147403">
    <property type="protein sequence ID" value="WXB88366.1"/>
    <property type="molecule type" value="Genomic_DNA"/>
</dbReference>
<evidence type="ECO:0000256" key="1">
    <source>
        <dbReference type="ARBA" id="ARBA00023015"/>
    </source>
</evidence>
<dbReference type="Pfam" id="PF13377">
    <property type="entry name" value="Peripla_BP_3"/>
    <property type="match status" value="1"/>
</dbReference>
<dbReference type="SUPFAM" id="SSF47413">
    <property type="entry name" value="lambda repressor-like DNA-binding domains"/>
    <property type="match status" value="1"/>
</dbReference>
<keyword evidence="3" id="KW-0804">Transcription</keyword>
<sequence length="347" mass="39814">MKASIYDVASLAGVSISTVSRVLNKSGYVSSKTEKKVYDAVKKLNYIPNVVAQNLAKNETKLIGLYFPPLTDSKEILSNTYIIEFIKGVNDVLIKWGYHLLLINEMNDRKEILSDKCRPQYYSFIKQNRIDGLILGSTPVVCSSLVELLNLKMPMVYIGEKLFNQSGLNVYAQFKQYNKDILDFFYNRDHRHIVVIGLEEKLESVTRKFKVEKNDKDLKIDHYFDPVNLNSYLDLLRNIFTQNDKPTALLVHDISKVQQTINLLNNLKISVPEDVSIITIEHKYQDAEQCFPSVTSVYVPAYQMGIESANILFEYLQGTHEFSKEIVVDSNIIERNSVKSPLKMSEF</sequence>
<evidence type="ECO:0000256" key="3">
    <source>
        <dbReference type="ARBA" id="ARBA00023163"/>
    </source>
</evidence>
<accession>A0ABZ2MT01</accession>
<dbReference type="InterPro" id="IPR000843">
    <property type="entry name" value="HTH_LacI"/>
</dbReference>
<evidence type="ECO:0000313" key="6">
    <source>
        <dbReference type="Proteomes" id="UP001368328"/>
    </source>
</evidence>
<dbReference type="SMART" id="SM00354">
    <property type="entry name" value="HTH_LACI"/>
    <property type="match status" value="1"/>
</dbReference>
<proteinExistence type="predicted"/>
<reference evidence="5 6" key="1">
    <citation type="submission" date="2024-02" db="EMBL/GenBank/DDBJ databases">
        <title>Seven novel Bacillus-like species.</title>
        <authorList>
            <person name="Liu G."/>
        </authorList>
    </citation>
    <scope>NUCLEOTIDE SEQUENCE [LARGE SCALE GENOMIC DNA]</scope>
    <source>
        <strain evidence="5 6">FJAT-53654</strain>
    </source>
</reference>
<name>A0ABZ2MT01_9BACI</name>
<organism evidence="5 6">
    <name type="scientific">Metabacillus rhizosphaerae</name>
    <dbReference type="NCBI Taxonomy" id="3117747"/>
    <lineage>
        <taxon>Bacteria</taxon>
        <taxon>Bacillati</taxon>
        <taxon>Bacillota</taxon>
        <taxon>Bacilli</taxon>
        <taxon>Bacillales</taxon>
        <taxon>Bacillaceae</taxon>
        <taxon>Metabacillus</taxon>
    </lineage>
</organism>
<dbReference type="PANTHER" id="PTHR30146">
    <property type="entry name" value="LACI-RELATED TRANSCRIPTIONAL REPRESSOR"/>
    <property type="match status" value="1"/>
</dbReference>
<dbReference type="InterPro" id="IPR010982">
    <property type="entry name" value="Lambda_DNA-bd_dom_sf"/>
</dbReference>
<dbReference type="SUPFAM" id="SSF53822">
    <property type="entry name" value="Periplasmic binding protein-like I"/>
    <property type="match status" value="1"/>
</dbReference>
<gene>
    <name evidence="5" type="ORF">WCV66_24740</name>
</gene>
<dbReference type="Gene3D" id="1.10.260.40">
    <property type="entry name" value="lambda repressor-like DNA-binding domains"/>
    <property type="match status" value="1"/>
</dbReference>
<dbReference type="CDD" id="cd01392">
    <property type="entry name" value="HTH_LacI"/>
    <property type="match status" value="1"/>
</dbReference>
<dbReference type="Proteomes" id="UP001368328">
    <property type="component" value="Chromosome"/>
</dbReference>
<dbReference type="Pfam" id="PF00356">
    <property type="entry name" value="LacI"/>
    <property type="match status" value="1"/>
</dbReference>
<dbReference type="PANTHER" id="PTHR30146:SF109">
    <property type="entry name" value="HTH-TYPE TRANSCRIPTIONAL REGULATOR GALS"/>
    <property type="match status" value="1"/>
</dbReference>
<dbReference type="InterPro" id="IPR028082">
    <property type="entry name" value="Peripla_BP_I"/>
</dbReference>
<dbReference type="PROSITE" id="PS00356">
    <property type="entry name" value="HTH_LACI_1"/>
    <property type="match status" value="1"/>
</dbReference>
<feature type="domain" description="HTH lacI-type" evidence="4">
    <location>
        <begin position="3"/>
        <end position="57"/>
    </location>
</feature>
<evidence type="ECO:0000259" key="4">
    <source>
        <dbReference type="PROSITE" id="PS50932"/>
    </source>
</evidence>
<dbReference type="Gene3D" id="3.40.50.2300">
    <property type="match status" value="2"/>
</dbReference>
<evidence type="ECO:0000313" key="5">
    <source>
        <dbReference type="EMBL" id="WXB88366.1"/>
    </source>
</evidence>